<dbReference type="InterPro" id="IPR036291">
    <property type="entry name" value="NAD(P)-bd_dom_sf"/>
</dbReference>
<dbReference type="PANTHER" id="PTHR43833">
    <property type="entry name" value="POTASSIUM CHANNEL PROTEIN 2-RELATED-RELATED"/>
    <property type="match status" value="1"/>
</dbReference>
<dbReference type="PROSITE" id="PS51201">
    <property type="entry name" value="RCK_N"/>
    <property type="match status" value="1"/>
</dbReference>
<protein>
    <submittedName>
        <fullName evidence="5">Potassium channel protein</fullName>
    </submittedName>
</protein>
<dbReference type="GO" id="GO:0008324">
    <property type="term" value="F:monoatomic cation transmembrane transporter activity"/>
    <property type="evidence" value="ECO:0007669"/>
    <property type="project" value="InterPro"/>
</dbReference>
<dbReference type="SUPFAM" id="SSF116726">
    <property type="entry name" value="TrkA C-terminal domain-like"/>
    <property type="match status" value="1"/>
</dbReference>
<dbReference type="GO" id="GO:0006813">
    <property type="term" value="P:potassium ion transport"/>
    <property type="evidence" value="ECO:0007669"/>
    <property type="project" value="InterPro"/>
</dbReference>
<dbReference type="Pfam" id="PF07885">
    <property type="entry name" value="Ion_trans_2"/>
    <property type="match status" value="1"/>
</dbReference>
<dbReference type="PROSITE" id="PS51202">
    <property type="entry name" value="RCK_C"/>
    <property type="match status" value="1"/>
</dbReference>
<dbReference type="InterPro" id="IPR050721">
    <property type="entry name" value="Trk_Ktr_HKT_K-transport"/>
</dbReference>
<name>A0A3B0WCS3_9ZZZZ</name>
<feature type="domain" description="RCK N-terminal" evidence="3">
    <location>
        <begin position="104"/>
        <end position="221"/>
    </location>
</feature>
<evidence type="ECO:0000256" key="1">
    <source>
        <dbReference type="ARBA" id="ARBA00004651"/>
    </source>
</evidence>
<sequence>MTKITQGVMAFFLILLFGTLGYMTIAGAGFMDSLYMTVITITTVGFHEVMPLGTGGRVFTMLLILVGVGFVFYVFGKFTETIVEGGLHKALGKINMDKRLAKVKDHYVICGYGRIGKIICQSFYEAGQLFVIIENDPEEILNIIKRRYLVVEGEASDDETLLKAGIRRAKGLVSVVSSDADNVYITLSAKEMNPDLLVLSRASGREGAETKLRRAGADKVISPYDIGGRHMANMILRPMVDAFIDLTVHADNLGLLLEEIKIPESAPFINQTLADSGLRRDYDIIVVAIKRHKDGKMLFNPQHLSVIEAEDVIIVLGEVDNIRRLEKDM</sequence>
<comment type="subcellular location">
    <subcellularLocation>
        <location evidence="1">Cell membrane</location>
        <topology evidence="1">Multi-pass membrane protein</topology>
    </subcellularLocation>
</comment>
<dbReference type="EMBL" id="UOEX01000385">
    <property type="protein sequence ID" value="VAW41444.1"/>
    <property type="molecule type" value="Genomic_DNA"/>
</dbReference>
<keyword evidence="5" id="KW-0813">Transport</keyword>
<evidence type="ECO:0000259" key="3">
    <source>
        <dbReference type="PROSITE" id="PS51201"/>
    </source>
</evidence>
<keyword evidence="2" id="KW-0472">Membrane</keyword>
<keyword evidence="5" id="KW-0406">Ion transport</keyword>
<dbReference type="InterPro" id="IPR036721">
    <property type="entry name" value="RCK_C_sf"/>
</dbReference>
<feature type="transmembrane region" description="Helical" evidence="2">
    <location>
        <begin position="7"/>
        <end position="28"/>
    </location>
</feature>
<accession>A0A3B0WCS3</accession>
<dbReference type="GO" id="GO:0005886">
    <property type="term" value="C:plasma membrane"/>
    <property type="evidence" value="ECO:0007669"/>
    <property type="project" value="UniProtKB-SubCell"/>
</dbReference>
<organism evidence="5">
    <name type="scientific">hydrothermal vent metagenome</name>
    <dbReference type="NCBI Taxonomy" id="652676"/>
    <lineage>
        <taxon>unclassified sequences</taxon>
        <taxon>metagenomes</taxon>
        <taxon>ecological metagenomes</taxon>
    </lineage>
</organism>
<dbReference type="Gene3D" id="3.30.70.1450">
    <property type="entry name" value="Regulator of K+ conductance, C-terminal domain"/>
    <property type="match status" value="1"/>
</dbReference>
<dbReference type="SUPFAM" id="SSF51735">
    <property type="entry name" value="NAD(P)-binding Rossmann-fold domains"/>
    <property type="match status" value="1"/>
</dbReference>
<reference evidence="5" key="1">
    <citation type="submission" date="2018-06" db="EMBL/GenBank/DDBJ databases">
        <authorList>
            <person name="Zhirakovskaya E."/>
        </authorList>
    </citation>
    <scope>NUCLEOTIDE SEQUENCE</scope>
</reference>
<dbReference type="Gene3D" id="3.40.50.720">
    <property type="entry name" value="NAD(P)-binding Rossmann-like Domain"/>
    <property type="match status" value="1"/>
</dbReference>
<gene>
    <name evidence="5" type="ORF">MNBD_DELTA03-1409</name>
</gene>
<dbReference type="InterPro" id="IPR006037">
    <property type="entry name" value="RCK_C"/>
</dbReference>
<evidence type="ECO:0000259" key="4">
    <source>
        <dbReference type="PROSITE" id="PS51202"/>
    </source>
</evidence>
<feature type="domain" description="RCK C-terminal" evidence="4">
    <location>
        <begin position="244"/>
        <end position="329"/>
    </location>
</feature>
<evidence type="ECO:0000256" key="2">
    <source>
        <dbReference type="SAM" id="Phobius"/>
    </source>
</evidence>
<feature type="transmembrane region" description="Helical" evidence="2">
    <location>
        <begin position="58"/>
        <end position="76"/>
    </location>
</feature>
<dbReference type="InterPro" id="IPR003148">
    <property type="entry name" value="RCK_N"/>
</dbReference>
<keyword evidence="2" id="KW-1133">Transmembrane helix</keyword>
<proteinExistence type="predicted"/>
<keyword evidence="5" id="KW-0407">Ion channel</keyword>
<dbReference type="SUPFAM" id="SSF81324">
    <property type="entry name" value="Voltage-gated potassium channels"/>
    <property type="match status" value="1"/>
</dbReference>
<dbReference type="Gene3D" id="1.10.287.70">
    <property type="match status" value="1"/>
</dbReference>
<dbReference type="Pfam" id="PF02080">
    <property type="entry name" value="TrkA_C"/>
    <property type="match status" value="1"/>
</dbReference>
<dbReference type="InterPro" id="IPR013099">
    <property type="entry name" value="K_chnl_dom"/>
</dbReference>
<dbReference type="AlphaFoldDB" id="A0A3B0WCS3"/>
<evidence type="ECO:0000313" key="5">
    <source>
        <dbReference type="EMBL" id="VAW41444.1"/>
    </source>
</evidence>
<dbReference type="Pfam" id="PF02254">
    <property type="entry name" value="TrkA_N"/>
    <property type="match status" value="1"/>
</dbReference>
<dbReference type="PANTHER" id="PTHR43833:SF9">
    <property type="entry name" value="POTASSIUM CHANNEL PROTEIN YUGO-RELATED"/>
    <property type="match status" value="1"/>
</dbReference>
<keyword evidence="2" id="KW-0812">Transmembrane</keyword>